<organism evidence="3 4">
    <name type="scientific">Actinomadura geliboluensis</name>
    <dbReference type="NCBI Taxonomy" id="882440"/>
    <lineage>
        <taxon>Bacteria</taxon>
        <taxon>Bacillati</taxon>
        <taxon>Actinomycetota</taxon>
        <taxon>Actinomycetes</taxon>
        <taxon>Streptosporangiales</taxon>
        <taxon>Thermomonosporaceae</taxon>
        <taxon>Actinomadura</taxon>
    </lineage>
</organism>
<keyword evidence="1" id="KW-0378">Hydrolase</keyword>
<dbReference type="AlphaFoldDB" id="A0A5S4HA86"/>
<dbReference type="Proteomes" id="UP000305238">
    <property type="component" value="Unassembled WGS sequence"/>
</dbReference>
<sequence>MEAEAGRGQEKTLLLLLEKMHFVSPDRLPSLFNAYAADLGVRAITIYLSDLRQNTLVSLPEGPDQPSLRLEVDATEAGRTYRTGQLQAAEHRSGGLQLWLPMNDGMDRIGVLEVRTDTLDQATLRVCRTLASLLALAVIGKGGHSDAYSRLQRSASLKLEAEMAWAYLPPRTMGTEQVTSSAVLEPAYDLGGDAFDHSLIGGELHITVLDSMGHDLLSGLTSTVAMASCRNVRRSSSGSLQEIVTTVDQNLDTWFPDRYITGVFAHLNLASGALTWINCGHPSPLLLREQNLLPGALDREPQLPLGPARQLTGDSGGPAWRVDTVQLQPGDRVLLYTDGVTEAEAPDGTRFGQERFTDFIIRAIAAGEPAPEALRRLVNNIMAYQDGRLTDDATILMFEWHPTRA</sequence>
<evidence type="ECO:0000313" key="3">
    <source>
        <dbReference type="EMBL" id="TMR41886.1"/>
    </source>
</evidence>
<evidence type="ECO:0000259" key="2">
    <source>
        <dbReference type="SMART" id="SM00331"/>
    </source>
</evidence>
<dbReference type="PANTHER" id="PTHR43156:SF2">
    <property type="entry name" value="STAGE II SPORULATION PROTEIN E"/>
    <property type="match status" value="1"/>
</dbReference>
<dbReference type="GO" id="GO:0016791">
    <property type="term" value="F:phosphatase activity"/>
    <property type="evidence" value="ECO:0007669"/>
    <property type="project" value="TreeGrafter"/>
</dbReference>
<dbReference type="SUPFAM" id="SSF81606">
    <property type="entry name" value="PP2C-like"/>
    <property type="match status" value="1"/>
</dbReference>
<name>A0A5S4HA86_9ACTN</name>
<reference evidence="3 4" key="1">
    <citation type="submission" date="2019-05" db="EMBL/GenBank/DDBJ databases">
        <title>Draft genome sequence of Actinomadura geliboluensis A8036.</title>
        <authorList>
            <person name="Saricaoglu S."/>
            <person name="Isik K."/>
        </authorList>
    </citation>
    <scope>NUCLEOTIDE SEQUENCE [LARGE SCALE GENOMIC DNA]</scope>
    <source>
        <strain evidence="3 4">A8036</strain>
    </source>
</reference>
<evidence type="ECO:0000256" key="1">
    <source>
        <dbReference type="ARBA" id="ARBA00022801"/>
    </source>
</evidence>
<feature type="domain" description="PPM-type phosphatase" evidence="2">
    <location>
        <begin position="175"/>
        <end position="400"/>
    </location>
</feature>
<proteinExistence type="predicted"/>
<gene>
    <name evidence="3" type="ORF">ETD96_03470</name>
</gene>
<comment type="caution">
    <text evidence="3">The sequence shown here is derived from an EMBL/GenBank/DDBJ whole genome shotgun (WGS) entry which is preliminary data.</text>
</comment>
<dbReference type="Gene3D" id="3.60.40.10">
    <property type="entry name" value="PPM-type phosphatase domain"/>
    <property type="match status" value="1"/>
</dbReference>
<dbReference type="OrthoDB" id="4935951at2"/>
<dbReference type="PANTHER" id="PTHR43156">
    <property type="entry name" value="STAGE II SPORULATION PROTEIN E-RELATED"/>
    <property type="match status" value="1"/>
</dbReference>
<dbReference type="RefSeq" id="WP_138633901.1">
    <property type="nucleotide sequence ID" value="NZ_VCKZ01000011.1"/>
</dbReference>
<dbReference type="Pfam" id="PF07228">
    <property type="entry name" value="SpoIIE"/>
    <property type="match status" value="1"/>
</dbReference>
<dbReference type="SMART" id="SM00331">
    <property type="entry name" value="PP2C_SIG"/>
    <property type="match status" value="1"/>
</dbReference>
<accession>A0A5S4HA86</accession>
<evidence type="ECO:0000313" key="4">
    <source>
        <dbReference type="Proteomes" id="UP000305238"/>
    </source>
</evidence>
<dbReference type="InterPro" id="IPR036457">
    <property type="entry name" value="PPM-type-like_dom_sf"/>
</dbReference>
<dbReference type="EMBL" id="VCKZ01000011">
    <property type="protein sequence ID" value="TMR41886.1"/>
    <property type="molecule type" value="Genomic_DNA"/>
</dbReference>
<dbReference type="InterPro" id="IPR052016">
    <property type="entry name" value="Bact_Sigma-Reg"/>
</dbReference>
<keyword evidence="4" id="KW-1185">Reference proteome</keyword>
<dbReference type="InterPro" id="IPR001932">
    <property type="entry name" value="PPM-type_phosphatase-like_dom"/>
</dbReference>
<protein>
    <submittedName>
        <fullName evidence="3">Serine/threonine-protein phosphatase</fullName>
    </submittedName>
</protein>